<dbReference type="EMBL" id="MN740890">
    <property type="protein sequence ID" value="QHU16813.1"/>
    <property type="molecule type" value="Genomic_DNA"/>
</dbReference>
<dbReference type="AlphaFoldDB" id="A0A6C0KHL3"/>
<keyword evidence="1" id="KW-1133">Transmembrane helix</keyword>
<accession>A0A6C0KHL3</accession>
<sequence length="111" mass="13398">MVNFQDNNFEYGYYCDTDTSNNQLELPSIKEKNYNNIIHKIRRINTDYYHTHYSEVDKYLEEENYLHEYQPNDYIKEFKNVMIKKYAGNVHTFMTALTITTSGLLLYMLLV</sequence>
<keyword evidence="1" id="KW-0812">Transmembrane</keyword>
<name>A0A6C0KHL3_9ZZZZ</name>
<keyword evidence="1" id="KW-0472">Membrane</keyword>
<evidence type="ECO:0000256" key="1">
    <source>
        <dbReference type="SAM" id="Phobius"/>
    </source>
</evidence>
<proteinExistence type="predicted"/>
<evidence type="ECO:0000313" key="2">
    <source>
        <dbReference type="EMBL" id="QHU16813.1"/>
    </source>
</evidence>
<protein>
    <submittedName>
        <fullName evidence="2">Uncharacterized protein</fullName>
    </submittedName>
</protein>
<reference evidence="2" key="1">
    <citation type="journal article" date="2020" name="Nature">
        <title>Giant virus diversity and host interactions through global metagenomics.</title>
        <authorList>
            <person name="Schulz F."/>
            <person name="Roux S."/>
            <person name="Paez-Espino D."/>
            <person name="Jungbluth S."/>
            <person name="Walsh D.A."/>
            <person name="Denef V.J."/>
            <person name="McMahon K.D."/>
            <person name="Konstantinidis K.T."/>
            <person name="Eloe-Fadrosh E.A."/>
            <person name="Kyrpides N.C."/>
            <person name="Woyke T."/>
        </authorList>
    </citation>
    <scope>NUCLEOTIDE SEQUENCE</scope>
    <source>
        <strain evidence="2">GVMAG-S-3300012000-53</strain>
    </source>
</reference>
<feature type="transmembrane region" description="Helical" evidence="1">
    <location>
        <begin position="86"/>
        <end position="110"/>
    </location>
</feature>
<organism evidence="2">
    <name type="scientific">viral metagenome</name>
    <dbReference type="NCBI Taxonomy" id="1070528"/>
    <lineage>
        <taxon>unclassified sequences</taxon>
        <taxon>metagenomes</taxon>
        <taxon>organismal metagenomes</taxon>
    </lineage>
</organism>